<dbReference type="Pfam" id="PF08982">
    <property type="entry name" value="AtaL"/>
    <property type="match status" value="1"/>
</dbReference>
<organism evidence="1 2">
    <name type="scientific">Massilia glaciei</name>
    <dbReference type="NCBI Taxonomy" id="1524097"/>
    <lineage>
        <taxon>Bacteria</taxon>
        <taxon>Pseudomonadati</taxon>
        <taxon>Pseudomonadota</taxon>
        <taxon>Betaproteobacteria</taxon>
        <taxon>Burkholderiales</taxon>
        <taxon>Oxalobacteraceae</taxon>
        <taxon>Telluria group</taxon>
        <taxon>Massilia</taxon>
    </lineage>
</organism>
<dbReference type="EMBL" id="PXWF02000314">
    <property type="protein sequence ID" value="PWF41220.1"/>
    <property type="molecule type" value="Genomic_DNA"/>
</dbReference>
<accession>A0A2U2HDL2</accession>
<evidence type="ECO:0000313" key="1">
    <source>
        <dbReference type="EMBL" id="PWF41220.1"/>
    </source>
</evidence>
<dbReference type="InterPro" id="IPR015075">
    <property type="entry name" value="AtaL"/>
</dbReference>
<proteinExistence type="predicted"/>
<name>A0A2U2HDL2_9BURK</name>
<dbReference type="AlphaFoldDB" id="A0A2U2HDL2"/>
<sequence>MEFEHLVEINDPLNPLIDTLTREQLWRGLVLHAESPMLFVPHLDECMLGERSEPGTFTRRRRFGELVIDDRVILTPLQQVLYEVHAQGEISASSLTVSIEAPSDDTLFVRFKYDDGHDAAADAANAMYDDFKRSAYQEADIDTIRILREMAAQGRLDTTYLN</sequence>
<reference evidence="1 2" key="1">
    <citation type="submission" date="2018-04" db="EMBL/GenBank/DDBJ databases">
        <title>Massilia violaceinigra sp. nov., a novel purple-pigmented bacterium isolated from Tianshan glacier, Xinjiang, China.</title>
        <authorList>
            <person name="Wang H."/>
        </authorList>
    </citation>
    <scope>NUCLEOTIDE SEQUENCE [LARGE SCALE GENOMIC DNA]</scope>
    <source>
        <strain evidence="1 2">B448-2</strain>
    </source>
</reference>
<dbReference type="Gene3D" id="3.30.530.20">
    <property type="match status" value="1"/>
</dbReference>
<dbReference type="Proteomes" id="UP000241421">
    <property type="component" value="Unassembled WGS sequence"/>
</dbReference>
<evidence type="ECO:0000313" key="2">
    <source>
        <dbReference type="Proteomes" id="UP000241421"/>
    </source>
</evidence>
<dbReference type="RefSeq" id="WP_106760098.1">
    <property type="nucleotide sequence ID" value="NZ_PXWF02000314.1"/>
</dbReference>
<comment type="caution">
    <text evidence="1">The sequence shown here is derived from an EMBL/GenBank/DDBJ whole genome shotgun (WGS) entry which is preliminary data.</text>
</comment>
<dbReference type="SUPFAM" id="SSF55961">
    <property type="entry name" value="Bet v1-like"/>
    <property type="match status" value="1"/>
</dbReference>
<keyword evidence="2" id="KW-1185">Reference proteome</keyword>
<gene>
    <name evidence="1" type="ORF">C7C56_025195</name>
</gene>
<protein>
    <submittedName>
        <fullName evidence="1">DUF1857 domain-containing protein</fullName>
    </submittedName>
</protein>
<dbReference type="OrthoDB" id="6367327at2"/>
<dbReference type="InterPro" id="IPR023393">
    <property type="entry name" value="START-like_dom_sf"/>
</dbReference>